<reference evidence="2 3" key="1">
    <citation type="journal article" date="2024" name="bioRxiv">
        <title>A reference genome for Trichogramma kaykai: A tiny desert-dwelling parasitoid wasp with competing sex-ratio distorters.</title>
        <authorList>
            <person name="Culotta J."/>
            <person name="Lindsey A.R."/>
        </authorList>
    </citation>
    <scope>NUCLEOTIDE SEQUENCE [LARGE SCALE GENOMIC DNA]</scope>
    <source>
        <strain evidence="2 3">KSX58</strain>
    </source>
</reference>
<dbReference type="EMBL" id="JBJJXI010000026">
    <property type="protein sequence ID" value="KAL3404078.1"/>
    <property type="molecule type" value="Genomic_DNA"/>
</dbReference>
<evidence type="ECO:0000256" key="1">
    <source>
        <dbReference type="SAM" id="MobiDB-lite"/>
    </source>
</evidence>
<organism evidence="2 3">
    <name type="scientific">Trichogramma kaykai</name>
    <dbReference type="NCBI Taxonomy" id="54128"/>
    <lineage>
        <taxon>Eukaryota</taxon>
        <taxon>Metazoa</taxon>
        <taxon>Ecdysozoa</taxon>
        <taxon>Arthropoda</taxon>
        <taxon>Hexapoda</taxon>
        <taxon>Insecta</taxon>
        <taxon>Pterygota</taxon>
        <taxon>Neoptera</taxon>
        <taxon>Endopterygota</taxon>
        <taxon>Hymenoptera</taxon>
        <taxon>Apocrita</taxon>
        <taxon>Proctotrupomorpha</taxon>
        <taxon>Chalcidoidea</taxon>
        <taxon>Trichogrammatidae</taxon>
        <taxon>Trichogramma</taxon>
    </lineage>
</organism>
<feature type="compositionally biased region" description="Basic and acidic residues" evidence="1">
    <location>
        <begin position="84"/>
        <end position="99"/>
    </location>
</feature>
<evidence type="ECO:0000313" key="3">
    <source>
        <dbReference type="Proteomes" id="UP001627154"/>
    </source>
</evidence>
<comment type="caution">
    <text evidence="2">The sequence shown here is derived from an EMBL/GenBank/DDBJ whole genome shotgun (WGS) entry which is preliminary data.</text>
</comment>
<accession>A0ABD2XFG5</accession>
<feature type="region of interest" description="Disordered" evidence="1">
    <location>
        <begin position="45"/>
        <end position="103"/>
    </location>
</feature>
<sequence length="186" mass="20597">MANTEDDARRRRRRTQSAAARLIRVIVVRARERAFRIKVEEDGQPPAYGLSLAAARGDDGSAGSARRQGRAQLAHSAHPVRRAVGCDRHPGPQPRERRGVSRRAVRLAPDRQPQVHAARQLGALARGARRRQVQPGLPAETAQLDREDAQGPSRVLEEAPALSQESERGLPVSQHLRSCARYVYIH</sequence>
<protein>
    <submittedName>
        <fullName evidence="2">Uncharacterized protein</fullName>
    </submittedName>
</protein>
<feature type="region of interest" description="Disordered" evidence="1">
    <location>
        <begin position="125"/>
        <end position="169"/>
    </location>
</feature>
<evidence type="ECO:0000313" key="2">
    <source>
        <dbReference type="EMBL" id="KAL3404078.1"/>
    </source>
</evidence>
<keyword evidence="3" id="KW-1185">Reference proteome</keyword>
<dbReference type="Proteomes" id="UP001627154">
    <property type="component" value="Unassembled WGS sequence"/>
</dbReference>
<gene>
    <name evidence="2" type="ORF">TKK_003073</name>
</gene>
<proteinExistence type="predicted"/>
<dbReference type="AlphaFoldDB" id="A0ABD2XFG5"/>
<name>A0ABD2XFG5_9HYME</name>